<dbReference type="PANTHER" id="PTHR34800:SF1">
    <property type="entry name" value="TETRAPYRROLE-BINDING PROTEIN, CHLOROPLASTIC"/>
    <property type="match status" value="1"/>
</dbReference>
<sequence>MNKIKSEQKDINKQIEFLVEKIFINIPIDIEITINMIYQGQQEILLELIIKRLLKNKKSADTLDGFIFQKLLNSNIIATKNKLNKYFPDGVARLKKSLHINYQPLQKLLMNQNFQEADRLTNKYLCQLVEIKTKNSKKWLYFTDIQFLPLEDLFTLDLLWKIYSRGKFGFSIQKQIWTKNNKNWDKLWEKIGWTYNGTMKRYPKEFEWTLNAPEGHLPLSNQLRGTKTLLYLFNYIK</sequence>
<accession>A0A896SU68</accession>
<dbReference type="Pfam" id="PF05419">
    <property type="entry name" value="GUN4"/>
    <property type="match status" value="1"/>
</dbReference>
<dbReference type="Gene3D" id="1.25.40.620">
    <property type="match status" value="1"/>
</dbReference>
<dbReference type="GeneID" id="67279379"/>
<keyword evidence="2" id="KW-0934">Plastid</keyword>
<dbReference type="GO" id="GO:0046906">
    <property type="term" value="F:tetrapyrrole binding"/>
    <property type="evidence" value="ECO:0007669"/>
    <property type="project" value="TreeGrafter"/>
</dbReference>
<reference evidence="2" key="1">
    <citation type="submission" date="2020-11" db="EMBL/GenBank/DDBJ databases">
        <authorList>
            <person name="Paiano M.O."/>
        </authorList>
    </citation>
    <scope>NUCLEOTIDE SEQUENCE</scope>
</reference>
<dbReference type="RefSeq" id="YP_010170883.1">
    <property type="nucleotide sequence ID" value="NC_057618.1"/>
</dbReference>
<proteinExistence type="predicted"/>
<protein>
    <recommendedName>
        <fullName evidence="1">GUN4-like domain-containing protein</fullName>
    </recommendedName>
</protein>
<dbReference type="PANTHER" id="PTHR34800">
    <property type="entry name" value="TETRAPYRROLE-BINDING PROTEIN, CHLOROPLASTIC"/>
    <property type="match status" value="1"/>
</dbReference>
<evidence type="ECO:0000313" key="2">
    <source>
        <dbReference type="EMBL" id="QSD57024.1"/>
    </source>
</evidence>
<dbReference type="EMBL" id="MW309501">
    <property type="protein sequence ID" value="QSD57024.1"/>
    <property type="molecule type" value="Genomic_DNA"/>
</dbReference>
<feature type="domain" description="GUN4-like" evidence="1">
    <location>
        <begin position="97"/>
        <end position="231"/>
    </location>
</feature>
<dbReference type="Gene3D" id="1.10.10.1770">
    <property type="entry name" value="Gun4-like"/>
    <property type="match status" value="1"/>
</dbReference>
<evidence type="ECO:0000259" key="1">
    <source>
        <dbReference type="Pfam" id="PF05419"/>
    </source>
</evidence>
<dbReference type="InterPro" id="IPR037215">
    <property type="entry name" value="GUN4-like_sf"/>
</dbReference>
<organism evidence="2">
    <name type="scientific">Chondria tumulosa</name>
    <dbReference type="NCBI Taxonomy" id="2740715"/>
    <lineage>
        <taxon>Eukaryota</taxon>
        <taxon>Rhodophyta</taxon>
        <taxon>Florideophyceae</taxon>
        <taxon>Rhodymeniophycidae</taxon>
        <taxon>Ceramiales</taxon>
        <taxon>Rhodomelaceae</taxon>
        <taxon>Chondrieae</taxon>
        <taxon>Chondria</taxon>
    </lineage>
</organism>
<dbReference type="InterPro" id="IPR008629">
    <property type="entry name" value="GUN4-like"/>
</dbReference>
<dbReference type="CDD" id="cd16383">
    <property type="entry name" value="GUN4"/>
    <property type="match status" value="1"/>
</dbReference>
<dbReference type="SUPFAM" id="SSF140869">
    <property type="entry name" value="GUN4-like"/>
    <property type="match status" value="1"/>
</dbReference>
<dbReference type="AlphaFoldDB" id="A0A896SU68"/>
<keyword evidence="2" id="KW-0150">Chloroplast</keyword>
<name>A0A896SU68_9FLOR</name>
<gene>
    <name evidence="2" type="primary">ycf53</name>
</gene>
<geneLocation type="chloroplast" evidence="2"/>